<name>A0A1Y5SCT8_9RHOB</name>
<keyword evidence="7 9" id="KW-0472">Membrane</keyword>
<evidence type="ECO:0000256" key="8">
    <source>
        <dbReference type="ARBA" id="ARBA00038436"/>
    </source>
</evidence>
<comment type="function">
    <text evidence="9">Part of the tripartite ATP-independent periplasmic (TRAP) transport system.</text>
</comment>
<feature type="transmembrane region" description="Helical" evidence="9">
    <location>
        <begin position="129"/>
        <end position="150"/>
    </location>
</feature>
<evidence type="ECO:0000256" key="1">
    <source>
        <dbReference type="ARBA" id="ARBA00004429"/>
    </source>
</evidence>
<comment type="subunit">
    <text evidence="9">The complex comprises the extracytoplasmic solute receptor protein and the two transmembrane proteins.</text>
</comment>
<protein>
    <recommendedName>
        <fullName evidence="9">TRAP transporter small permease protein</fullName>
    </recommendedName>
</protein>
<comment type="similarity">
    <text evidence="8 9">Belongs to the TRAP transporter small permease family.</text>
</comment>
<reference evidence="11 12" key="1">
    <citation type="submission" date="2017-03" db="EMBL/GenBank/DDBJ databases">
        <authorList>
            <person name="Afonso C.L."/>
            <person name="Miller P.J."/>
            <person name="Scott M.A."/>
            <person name="Spackman E."/>
            <person name="Goraichik I."/>
            <person name="Dimitrov K.M."/>
            <person name="Suarez D.L."/>
            <person name="Swayne D.E."/>
        </authorList>
    </citation>
    <scope>NUCLEOTIDE SEQUENCE [LARGE SCALE GENOMIC DNA]</scope>
    <source>
        <strain evidence="11 12">CECT 7066</strain>
    </source>
</reference>
<evidence type="ECO:0000313" key="12">
    <source>
        <dbReference type="Proteomes" id="UP000193870"/>
    </source>
</evidence>
<keyword evidence="4 9" id="KW-0997">Cell inner membrane</keyword>
<evidence type="ECO:0000256" key="4">
    <source>
        <dbReference type="ARBA" id="ARBA00022519"/>
    </source>
</evidence>
<keyword evidence="6 9" id="KW-1133">Transmembrane helix</keyword>
<organism evidence="11 12">
    <name type="scientific">Palleronia marisminoris</name>
    <dbReference type="NCBI Taxonomy" id="315423"/>
    <lineage>
        <taxon>Bacteria</taxon>
        <taxon>Pseudomonadati</taxon>
        <taxon>Pseudomonadota</taxon>
        <taxon>Alphaproteobacteria</taxon>
        <taxon>Rhodobacterales</taxon>
        <taxon>Roseobacteraceae</taxon>
        <taxon>Palleronia</taxon>
    </lineage>
</organism>
<evidence type="ECO:0000256" key="9">
    <source>
        <dbReference type="RuleBase" id="RU369079"/>
    </source>
</evidence>
<keyword evidence="2 9" id="KW-0813">Transport</keyword>
<evidence type="ECO:0000256" key="3">
    <source>
        <dbReference type="ARBA" id="ARBA00022475"/>
    </source>
</evidence>
<dbReference type="AlphaFoldDB" id="A0A1Y5SCT8"/>
<accession>A0A1Y5SCT8</accession>
<keyword evidence="3" id="KW-1003">Cell membrane</keyword>
<dbReference type="EMBL" id="FWFV01000003">
    <property type="protein sequence ID" value="SLN37787.1"/>
    <property type="molecule type" value="Genomic_DNA"/>
</dbReference>
<dbReference type="GO" id="GO:0022857">
    <property type="term" value="F:transmembrane transporter activity"/>
    <property type="evidence" value="ECO:0007669"/>
    <property type="project" value="UniProtKB-UniRule"/>
</dbReference>
<keyword evidence="5 9" id="KW-0812">Transmembrane</keyword>
<feature type="domain" description="Tripartite ATP-independent periplasmic transporters DctQ component" evidence="10">
    <location>
        <begin position="26"/>
        <end position="153"/>
    </location>
</feature>
<dbReference type="PANTHER" id="PTHR35011">
    <property type="entry name" value="2,3-DIKETO-L-GULONATE TRAP TRANSPORTER SMALL PERMEASE PROTEIN YIAM"/>
    <property type="match status" value="1"/>
</dbReference>
<gene>
    <name evidence="11" type="ORF">PAM7066_01612</name>
</gene>
<dbReference type="PANTHER" id="PTHR35011:SF2">
    <property type="entry name" value="2,3-DIKETO-L-GULONATE TRAP TRANSPORTER SMALL PERMEASE PROTEIN YIAM"/>
    <property type="match status" value="1"/>
</dbReference>
<evidence type="ECO:0000259" key="10">
    <source>
        <dbReference type="Pfam" id="PF04290"/>
    </source>
</evidence>
<evidence type="ECO:0000256" key="7">
    <source>
        <dbReference type="ARBA" id="ARBA00023136"/>
    </source>
</evidence>
<sequence length="170" mass="18598">MRFVQLLEDVVIAVFRVLVGISFLVLIVAVLVQVTGRLSGASPVWTEELTRFALLYLAAIGAGLSLRTGDLVNVDVVCESMPPRIAWWLRLISAALVAGLGLYLLPMAWQYTKIGTFQTSPALGLQMSYVHFTMFLMLALLAFFAVLRVVGMIAGTTNGRPDNLNLPQED</sequence>
<dbReference type="InterPro" id="IPR007387">
    <property type="entry name" value="TRAP_DctQ"/>
</dbReference>
<feature type="transmembrane region" description="Helical" evidence="9">
    <location>
        <begin position="49"/>
        <end position="66"/>
    </location>
</feature>
<comment type="subcellular location">
    <subcellularLocation>
        <location evidence="1 9">Cell inner membrane</location>
        <topology evidence="1 9">Multi-pass membrane protein</topology>
    </subcellularLocation>
</comment>
<evidence type="ECO:0000256" key="2">
    <source>
        <dbReference type="ARBA" id="ARBA00022448"/>
    </source>
</evidence>
<dbReference type="RefSeq" id="WP_175484596.1">
    <property type="nucleotide sequence ID" value="NZ_FOPF01000003.1"/>
</dbReference>
<proteinExistence type="inferred from homology"/>
<keyword evidence="12" id="KW-1185">Reference proteome</keyword>
<dbReference type="GO" id="GO:0015740">
    <property type="term" value="P:C4-dicarboxylate transport"/>
    <property type="evidence" value="ECO:0007669"/>
    <property type="project" value="TreeGrafter"/>
</dbReference>
<dbReference type="Pfam" id="PF04290">
    <property type="entry name" value="DctQ"/>
    <property type="match status" value="1"/>
</dbReference>
<evidence type="ECO:0000313" key="11">
    <source>
        <dbReference type="EMBL" id="SLN37787.1"/>
    </source>
</evidence>
<dbReference type="STRING" id="315423.SAMN04488020_103330"/>
<evidence type="ECO:0000256" key="5">
    <source>
        <dbReference type="ARBA" id="ARBA00022692"/>
    </source>
</evidence>
<feature type="transmembrane region" description="Helical" evidence="9">
    <location>
        <begin position="12"/>
        <end position="34"/>
    </location>
</feature>
<feature type="transmembrane region" description="Helical" evidence="9">
    <location>
        <begin position="87"/>
        <end position="109"/>
    </location>
</feature>
<dbReference type="Proteomes" id="UP000193870">
    <property type="component" value="Unassembled WGS sequence"/>
</dbReference>
<evidence type="ECO:0000256" key="6">
    <source>
        <dbReference type="ARBA" id="ARBA00022989"/>
    </source>
</evidence>
<dbReference type="InterPro" id="IPR055348">
    <property type="entry name" value="DctQ"/>
</dbReference>
<dbReference type="GO" id="GO:0005886">
    <property type="term" value="C:plasma membrane"/>
    <property type="evidence" value="ECO:0007669"/>
    <property type="project" value="UniProtKB-SubCell"/>
</dbReference>